<dbReference type="InterPro" id="IPR002109">
    <property type="entry name" value="Glutaredoxin"/>
</dbReference>
<gene>
    <name evidence="3" type="primary">grxC</name>
    <name evidence="3" type="ORF">IBLFYP30_01172</name>
    <name evidence="2" type="ORF">LIP50_14480</name>
</gene>
<protein>
    <submittedName>
        <fullName evidence="2">Glutaredoxin family protein</fullName>
    </submittedName>
    <submittedName>
        <fullName evidence="3">Glutaredoxin-3</fullName>
    </submittedName>
</protein>
<evidence type="ECO:0000313" key="2">
    <source>
        <dbReference type="EMBL" id="MCB5447409.1"/>
    </source>
</evidence>
<name>A0A6N3A338_9FIRM</name>
<organism evidence="3">
    <name type="scientific">Intestinibacter bartlettii</name>
    <dbReference type="NCBI Taxonomy" id="261299"/>
    <lineage>
        <taxon>Bacteria</taxon>
        <taxon>Bacillati</taxon>
        <taxon>Bacillota</taxon>
        <taxon>Clostridia</taxon>
        <taxon>Peptostreptococcales</taxon>
        <taxon>Peptostreptococcaceae</taxon>
        <taxon>Intestinibacter</taxon>
    </lineage>
</organism>
<proteinExistence type="predicted"/>
<dbReference type="GO" id="GO:0009055">
    <property type="term" value="F:electron transfer activity"/>
    <property type="evidence" value="ECO:0007669"/>
    <property type="project" value="TreeGrafter"/>
</dbReference>
<dbReference type="Gene3D" id="3.40.30.10">
    <property type="entry name" value="Glutaredoxin"/>
    <property type="match status" value="1"/>
</dbReference>
<dbReference type="EMBL" id="JAJBMB010000023">
    <property type="protein sequence ID" value="MCB5447409.1"/>
    <property type="molecule type" value="Genomic_DNA"/>
</dbReference>
<dbReference type="CDD" id="cd02976">
    <property type="entry name" value="NrdH"/>
    <property type="match status" value="1"/>
</dbReference>
<dbReference type="Proteomes" id="UP001299409">
    <property type="component" value="Unassembled WGS sequence"/>
</dbReference>
<dbReference type="InterPro" id="IPR036249">
    <property type="entry name" value="Thioredoxin-like_sf"/>
</dbReference>
<accession>A0A6N3A338</accession>
<dbReference type="GeneID" id="89563681"/>
<evidence type="ECO:0000313" key="3">
    <source>
        <dbReference type="EMBL" id="VYT86404.1"/>
    </source>
</evidence>
<reference evidence="3" key="1">
    <citation type="submission" date="2019-11" db="EMBL/GenBank/DDBJ databases">
        <authorList>
            <person name="Feng L."/>
        </authorList>
    </citation>
    <scope>NUCLEOTIDE SEQUENCE</scope>
    <source>
        <strain evidence="3">IbartlettiiLFYP30</strain>
    </source>
</reference>
<dbReference type="Pfam" id="PF00462">
    <property type="entry name" value="Glutaredoxin"/>
    <property type="match status" value="1"/>
</dbReference>
<sequence length="76" mass="8988">MKKIEMYTSDTCPNCTKLKEYLNQNNIEYIEYNISKSSEHKRNLIKEGFLSVPVMKIDEDYVLGFDVPRIKQLLNI</sequence>
<dbReference type="AlphaFoldDB" id="A0A6N3A338"/>
<evidence type="ECO:0000313" key="4">
    <source>
        <dbReference type="Proteomes" id="UP001299409"/>
    </source>
</evidence>
<dbReference type="InterPro" id="IPR051548">
    <property type="entry name" value="Grx-like_ET"/>
</dbReference>
<evidence type="ECO:0000259" key="1">
    <source>
        <dbReference type="Pfam" id="PF00462"/>
    </source>
</evidence>
<dbReference type="PROSITE" id="PS51354">
    <property type="entry name" value="GLUTAREDOXIN_2"/>
    <property type="match status" value="1"/>
</dbReference>
<keyword evidence="4" id="KW-1185">Reference proteome</keyword>
<dbReference type="GO" id="GO:0045454">
    <property type="term" value="P:cell redox homeostasis"/>
    <property type="evidence" value="ECO:0007669"/>
    <property type="project" value="TreeGrafter"/>
</dbReference>
<dbReference type="PANTHER" id="PTHR34386">
    <property type="entry name" value="GLUTAREDOXIN"/>
    <property type="match status" value="1"/>
</dbReference>
<dbReference type="RefSeq" id="WP_007285678.1">
    <property type="nucleotide sequence ID" value="NZ_BAABXU010000001.1"/>
</dbReference>
<dbReference type="SUPFAM" id="SSF52833">
    <property type="entry name" value="Thioredoxin-like"/>
    <property type="match status" value="1"/>
</dbReference>
<reference evidence="2 4" key="2">
    <citation type="submission" date="2021-10" db="EMBL/GenBank/DDBJ databases">
        <title>Collection of gut derived symbiotic bacterial strains cultured from healthy donors.</title>
        <authorList>
            <person name="Lin H."/>
            <person name="Littmann E."/>
            <person name="Claire K."/>
            <person name="Pamer E."/>
        </authorList>
    </citation>
    <scope>NUCLEOTIDE SEQUENCE [LARGE SCALE GENOMIC DNA]</scope>
    <source>
        <strain evidence="2 4">MSK.17.68</strain>
    </source>
</reference>
<feature type="domain" description="Glutaredoxin" evidence="1">
    <location>
        <begin position="4"/>
        <end position="62"/>
    </location>
</feature>
<dbReference type="PANTHER" id="PTHR34386:SF1">
    <property type="entry name" value="GLUTAREDOXIN-LIKE PROTEIN NRDH"/>
    <property type="match status" value="1"/>
</dbReference>
<dbReference type="EMBL" id="CACRUE010000017">
    <property type="protein sequence ID" value="VYT86404.1"/>
    <property type="molecule type" value="Genomic_DNA"/>
</dbReference>